<feature type="transmembrane region" description="Helical" evidence="1">
    <location>
        <begin position="58"/>
        <end position="78"/>
    </location>
</feature>
<dbReference type="PANTHER" id="PTHR36927">
    <property type="entry name" value="BLR4337 PROTEIN"/>
    <property type="match status" value="1"/>
</dbReference>
<feature type="domain" description="Acyltransferase 3" evidence="2">
    <location>
        <begin position="14"/>
        <end position="351"/>
    </location>
</feature>
<feature type="transmembrane region" description="Helical" evidence="1">
    <location>
        <begin position="311"/>
        <end position="328"/>
    </location>
</feature>
<dbReference type="GO" id="GO:0016747">
    <property type="term" value="F:acyltransferase activity, transferring groups other than amino-acyl groups"/>
    <property type="evidence" value="ECO:0007669"/>
    <property type="project" value="InterPro"/>
</dbReference>
<dbReference type="RefSeq" id="WP_095989795.1">
    <property type="nucleotide sequence ID" value="NZ_CP022098.1"/>
</dbReference>
<dbReference type="AlphaFoldDB" id="A0A250JF37"/>
<evidence type="ECO:0000313" key="4">
    <source>
        <dbReference type="Proteomes" id="UP000217257"/>
    </source>
</evidence>
<feature type="transmembrane region" description="Helical" evidence="1">
    <location>
        <begin position="219"/>
        <end position="237"/>
    </location>
</feature>
<evidence type="ECO:0000256" key="1">
    <source>
        <dbReference type="SAM" id="Phobius"/>
    </source>
</evidence>
<keyword evidence="3" id="KW-0808">Transferase</keyword>
<feature type="transmembrane region" description="Helical" evidence="1">
    <location>
        <begin position="273"/>
        <end position="290"/>
    </location>
</feature>
<dbReference type="InterPro" id="IPR002656">
    <property type="entry name" value="Acyl_transf_3_dom"/>
</dbReference>
<dbReference type="EMBL" id="CP022098">
    <property type="protein sequence ID" value="ATB42208.1"/>
    <property type="molecule type" value="Genomic_DNA"/>
</dbReference>
<protein>
    <submittedName>
        <fullName evidence="3">Acyltransferase</fullName>
    </submittedName>
</protein>
<keyword evidence="1" id="KW-0472">Membrane</keyword>
<keyword evidence="1" id="KW-1133">Transmembrane helix</keyword>
<keyword evidence="3" id="KW-0012">Acyltransferase</keyword>
<keyword evidence="1" id="KW-0812">Transmembrane</keyword>
<dbReference type="Pfam" id="PF01757">
    <property type="entry name" value="Acyl_transf_3"/>
    <property type="match status" value="1"/>
</dbReference>
<reference evidence="3 4" key="1">
    <citation type="submission" date="2017-06" db="EMBL/GenBank/DDBJ databases">
        <title>Sequencing and comparative analysis of myxobacterial genomes.</title>
        <authorList>
            <person name="Rupp O."/>
            <person name="Goesmann A."/>
            <person name="Sogaard-Andersen L."/>
        </authorList>
    </citation>
    <scope>NUCLEOTIDE SEQUENCE [LARGE SCALE GENOMIC DNA]</scope>
    <source>
        <strain evidence="3 4">DSM 52655</strain>
    </source>
</reference>
<feature type="transmembrane region" description="Helical" evidence="1">
    <location>
        <begin position="334"/>
        <end position="352"/>
    </location>
</feature>
<proteinExistence type="predicted"/>
<sequence length="390" mass="44789">MNPIPRPATERRPDLDWLRVVAILLLHLFHTGMMFNSWDWHLKAPELLPVLEPPMEFLHHVRMPLLMLISGAVTAMALRRRGLGAFVWDRTKRLLWPLVFGIFVIVPPQIYAERLFRGTFHGGYLDFYPSVFQFVSYPAGSFSWHHLWFVAYLFIYCLLAAPLFAWLETARGRAFFERAEAWLARGWNPWLLFLPLALGRILLRRFPETHALTDDPNTFVYYGQLFLLGHILGRGSRLQERLVVMRHRSLAISGVLFALMVPSFEYPFPFEHLGTYALVWCLLLTALGYARAHIPTRSAWVTYAQELAYPFYIFHQTVIVLVGFALLRPAVGPWTRFGLVLTLSFLVTWALCECVKRVPWLRPCFGMAGRKPVAPGAVPTPSPLEARSGA</sequence>
<feature type="transmembrane region" description="Helical" evidence="1">
    <location>
        <begin position="187"/>
        <end position="207"/>
    </location>
</feature>
<organism evidence="3 4">
    <name type="scientific">Cystobacter fuscus</name>
    <dbReference type="NCBI Taxonomy" id="43"/>
    <lineage>
        <taxon>Bacteria</taxon>
        <taxon>Pseudomonadati</taxon>
        <taxon>Myxococcota</taxon>
        <taxon>Myxococcia</taxon>
        <taxon>Myxococcales</taxon>
        <taxon>Cystobacterineae</taxon>
        <taxon>Archangiaceae</taxon>
        <taxon>Cystobacter</taxon>
    </lineage>
</organism>
<feature type="transmembrane region" description="Helical" evidence="1">
    <location>
        <begin position="94"/>
        <end position="112"/>
    </location>
</feature>
<dbReference type="KEGG" id="cfus:CYFUS_007685"/>
<dbReference type="InterPro" id="IPR050623">
    <property type="entry name" value="Glucan_succinyl_AcylTrfase"/>
</dbReference>
<feature type="transmembrane region" description="Helical" evidence="1">
    <location>
        <begin position="249"/>
        <end position="267"/>
    </location>
</feature>
<name>A0A250JF37_9BACT</name>
<feature type="transmembrane region" description="Helical" evidence="1">
    <location>
        <begin position="20"/>
        <end position="38"/>
    </location>
</feature>
<gene>
    <name evidence="3" type="ORF">CYFUS_007685</name>
</gene>
<dbReference type="PANTHER" id="PTHR36927:SF3">
    <property type="entry name" value="GLUCANS BIOSYNTHESIS PROTEIN C"/>
    <property type="match status" value="1"/>
</dbReference>
<feature type="transmembrane region" description="Helical" evidence="1">
    <location>
        <begin position="147"/>
        <end position="167"/>
    </location>
</feature>
<accession>A0A250JF37</accession>
<dbReference type="Proteomes" id="UP000217257">
    <property type="component" value="Chromosome"/>
</dbReference>
<evidence type="ECO:0000313" key="3">
    <source>
        <dbReference type="EMBL" id="ATB42208.1"/>
    </source>
</evidence>
<evidence type="ECO:0000259" key="2">
    <source>
        <dbReference type="Pfam" id="PF01757"/>
    </source>
</evidence>